<dbReference type="PIRSF" id="PIRSF000398">
    <property type="entry name" value="M_m6A_EcoRV"/>
    <property type="match status" value="1"/>
</dbReference>
<evidence type="ECO:0000256" key="4">
    <source>
        <dbReference type="ARBA" id="ARBA00022679"/>
    </source>
</evidence>
<comment type="similarity">
    <text evidence="1 8">Belongs to the N(4)/N(6)-methyltransferase family.</text>
</comment>
<sequence>MELDKPIKVDPFLRWVGGKRWFVKHYSDFLPNKYNRYIEPFLGSGSVYFHLQPKQAILGDINEELIITYIAIRDNWKLVEEKLICHKKKHDDDENYYYEIRKSKPINPFDRAARFIYLNRTCFNGIYRVNKKGEFNVPKGTRNSVIFETDDFESVSNVLSTAEIYAIDFETLIDQSGPDDLVFADPPYTVRHNQNGFIKYNEKLFSWNDQIRLANALERAAKRGSKIISTNANHESIRDLYFEKGFRIETISRYSSICANPNKRNRFEEVVILNK</sequence>
<keyword evidence="3 8" id="KW-0489">Methyltransferase</keyword>
<dbReference type="SUPFAM" id="SSF53335">
    <property type="entry name" value="S-adenosyl-L-methionine-dependent methyltransferases"/>
    <property type="match status" value="1"/>
</dbReference>
<evidence type="ECO:0000256" key="5">
    <source>
        <dbReference type="ARBA" id="ARBA00022691"/>
    </source>
</evidence>
<organism evidence="9 10">
    <name type="scientific">Thermoactinomyces daqus</name>
    <dbReference type="NCBI Taxonomy" id="1329516"/>
    <lineage>
        <taxon>Bacteria</taxon>
        <taxon>Bacillati</taxon>
        <taxon>Bacillota</taxon>
        <taxon>Bacilli</taxon>
        <taxon>Bacillales</taxon>
        <taxon>Thermoactinomycetaceae</taxon>
        <taxon>Thermoactinomyces</taxon>
    </lineage>
</organism>
<dbReference type="Gene3D" id="1.10.1020.10">
    <property type="entry name" value="Adenine-specific Methyltransferase, Domain 2"/>
    <property type="match status" value="1"/>
</dbReference>
<proteinExistence type="inferred from homology"/>
<evidence type="ECO:0000256" key="6">
    <source>
        <dbReference type="ARBA" id="ARBA00047942"/>
    </source>
</evidence>
<dbReference type="InterPro" id="IPR012327">
    <property type="entry name" value="MeTrfase_D12"/>
</dbReference>
<dbReference type="EMBL" id="JACEIP010000034">
    <property type="protein sequence ID" value="MBA4544312.1"/>
    <property type="molecule type" value="Genomic_DNA"/>
</dbReference>
<dbReference type="GO" id="GO:0032259">
    <property type="term" value="P:methylation"/>
    <property type="evidence" value="ECO:0007669"/>
    <property type="project" value="UniProtKB-KW"/>
</dbReference>
<dbReference type="PANTHER" id="PTHR30481">
    <property type="entry name" value="DNA ADENINE METHYLASE"/>
    <property type="match status" value="1"/>
</dbReference>
<dbReference type="Proteomes" id="UP000530514">
    <property type="component" value="Unassembled WGS sequence"/>
</dbReference>
<feature type="binding site" evidence="7">
    <location>
        <position position="185"/>
    </location>
    <ligand>
        <name>S-adenosyl-L-methionine</name>
        <dbReference type="ChEBI" id="CHEBI:59789"/>
    </ligand>
</feature>
<evidence type="ECO:0000256" key="8">
    <source>
        <dbReference type="RuleBase" id="RU361257"/>
    </source>
</evidence>
<dbReference type="EC" id="2.1.1.72" evidence="2 8"/>
<dbReference type="Pfam" id="PF02086">
    <property type="entry name" value="MethyltransfD12"/>
    <property type="match status" value="1"/>
</dbReference>
<evidence type="ECO:0000256" key="7">
    <source>
        <dbReference type="PIRSR" id="PIRSR000398-1"/>
    </source>
</evidence>
<feature type="binding site" evidence="7">
    <location>
        <position position="19"/>
    </location>
    <ligand>
        <name>S-adenosyl-L-methionine</name>
        <dbReference type="ChEBI" id="CHEBI:59789"/>
    </ligand>
</feature>
<evidence type="ECO:0000256" key="1">
    <source>
        <dbReference type="ARBA" id="ARBA00006594"/>
    </source>
</evidence>
<keyword evidence="4 8" id="KW-0808">Transferase</keyword>
<dbReference type="Gene3D" id="3.40.50.150">
    <property type="entry name" value="Vaccinia Virus protein VP39"/>
    <property type="match status" value="1"/>
</dbReference>
<reference evidence="9 10" key="1">
    <citation type="submission" date="2020-07" db="EMBL/GenBank/DDBJ databases">
        <authorList>
            <person name="Feng H."/>
        </authorList>
    </citation>
    <scope>NUCLEOTIDE SEQUENCE [LARGE SCALE GENOMIC DNA]</scope>
    <source>
        <strain evidence="10">s-11</strain>
    </source>
</reference>
<evidence type="ECO:0000256" key="3">
    <source>
        <dbReference type="ARBA" id="ARBA00022603"/>
    </source>
</evidence>
<comment type="caution">
    <text evidence="9">The sequence shown here is derived from an EMBL/GenBank/DDBJ whole genome shotgun (WGS) entry which is preliminary data.</text>
</comment>
<keyword evidence="5 8" id="KW-0949">S-adenosyl-L-methionine</keyword>
<protein>
    <recommendedName>
        <fullName evidence="2 8">Site-specific DNA-methyltransferase (adenine-specific)</fullName>
        <ecNumber evidence="2 8">2.1.1.72</ecNumber>
    </recommendedName>
</protein>
<dbReference type="InterPro" id="IPR002052">
    <property type="entry name" value="DNA_methylase_N6_adenine_CS"/>
</dbReference>
<dbReference type="PANTHER" id="PTHR30481:SF3">
    <property type="entry name" value="DNA ADENINE METHYLASE"/>
    <property type="match status" value="1"/>
</dbReference>
<name>A0A7W1XD20_9BACL</name>
<dbReference type="GO" id="GO:0043565">
    <property type="term" value="F:sequence-specific DNA binding"/>
    <property type="evidence" value="ECO:0007669"/>
    <property type="project" value="TreeGrafter"/>
</dbReference>
<dbReference type="InterPro" id="IPR023095">
    <property type="entry name" value="Ade_MeTrfase_dom_2"/>
</dbReference>
<evidence type="ECO:0000256" key="2">
    <source>
        <dbReference type="ARBA" id="ARBA00011900"/>
    </source>
</evidence>
<dbReference type="GO" id="GO:0009007">
    <property type="term" value="F:site-specific DNA-methyltransferase (adenine-specific) activity"/>
    <property type="evidence" value="ECO:0007669"/>
    <property type="project" value="UniProtKB-UniRule"/>
</dbReference>
<accession>A0A7W1XD20</accession>
<feature type="binding site" evidence="7">
    <location>
        <position position="15"/>
    </location>
    <ligand>
        <name>S-adenosyl-L-methionine</name>
        <dbReference type="ChEBI" id="CHEBI:59789"/>
    </ligand>
</feature>
<dbReference type="GO" id="GO:0009307">
    <property type="term" value="P:DNA restriction-modification system"/>
    <property type="evidence" value="ECO:0007669"/>
    <property type="project" value="InterPro"/>
</dbReference>
<keyword evidence="10" id="KW-1185">Reference proteome</keyword>
<dbReference type="GO" id="GO:1904047">
    <property type="term" value="F:S-adenosyl-L-methionine binding"/>
    <property type="evidence" value="ECO:0007669"/>
    <property type="project" value="TreeGrafter"/>
</dbReference>
<dbReference type="InterPro" id="IPR029063">
    <property type="entry name" value="SAM-dependent_MTases_sf"/>
</dbReference>
<comment type="catalytic activity">
    <reaction evidence="6 8">
        <text>a 2'-deoxyadenosine in DNA + S-adenosyl-L-methionine = an N(6)-methyl-2'-deoxyadenosine in DNA + S-adenosyl-L-homocysteine + H(+)</text>
        <dbReference type="Rhea" id="RHEA:15197"/>
        <dbReference type="Rhea" id="RHEA-COMP:12418"/>
        <dbReference type="Rhea" id="RHEA-COMP:12419"/>
        <dbReference type="ChEBI" id="CHEBI:15378"/>
        <dbReference type="ChEBI" id="CHEBI:57856"/>
        <dbReference type="ChEBI" id="CHEBI:59789"/>
        <dbReference type="ChEBI" id="CHEBI:90615"/>
        <dbReference type="ChEBI" id="CHEBI:90616"/>
        <dbReference type="EC" id="2.1.1.72"/>
    </reaction>
</comment>
<dbReference type="InterPro" id="IPR012263">
    <property type="entry name" value="M_m6A_EcoRV"/>
</dbReference>
<feature type="binding site" evidence="7">
    <location>
        <position position="60"/>
    </location>
    <ligand>
        <name>S-adenosyl-L-methionine</name>
        <dbReference type="ChEBI" id="CHEBI:59789"/>
    </ligand>
</feature>
<dbReference type="OrthoDB" id="9805629at2"/>
<dbReference type="NCBIfam" id="TIGR00571">
    <property type="entry name" value="dam"/>
    <property type="match status" value="1"/>
</dbReference>
<dbReference type="GO" id="GO:0006298">
    <property type="term" value="P:mismatch repair"/>
    <property type="evidence" value="ECO:0007669"/>
    <property type="project" value="TreeGrafter"/>
</dbReference>
<dbReference type="AlphaFoldDB" id="A0A7W1XD20"/>
<evidence type="ECO:0000313" key="9">
    <source>
        <dbReference type="EMBL" id="MBA4544312.1"/>
    </source>
</evidence>
<evidence type="ECO:0000313" key="10">
    <source>
        <dbReference type="Proteomes" id="UP000530514"/>
    </source>
</evidence>
<dbReference type="PROSITE" id="PS00092">
    <property type="entry name" value="N6_MTASE"/>
    <property type="match status" value="1"/>
</dbReference>
<gene>
    <name evidence="9" type="ORF">H1164_15780</name>
</gene>
<dbReference type="PRINTS" id="PR00505">
    <property type="entry name" value="D12N6MTFRASE"/>
</dbReference>